<dbReference type="InterPro" id="IPR011032">
    <property type="entry name" value="GroES-like_sf"/>
</dbReference>
<dbReference type="Gene3D" id="3.90.180.10">
    <property type="entry name" value="Medium-chain alcohol dehydrogenases, catalytic domain"/>
    <property type="match status" value="1"/>
</dbReference>
<dbReference type="InterPro" id="IPR050700">
    <property type="entry name" value="YIM1/Zinc_Alcohol_DH_Fams"/>
</dbReference>
<dbReference type="GO" id="GO:0016491">
    <property type="term" value="F:oxidoreductase activity"/>
    <property type="evidence" value="ECO:0007669"/>
    <property type="project" value="InterPro"/>
</dbReference>
<dbReference type="Pfam" id="PF13602">
    <property type="entry name" value="ADH_zinc_N_2"/>
    <property type="match status" value="1"/>
</dbReference>
<name>A0AAE6P2T8_9LACO</name>
<evidence type="ECO:0000313" key="2">
    <source>
        <dbReference type="EMBL" id="QFX93352.1"/>
    </source>
</evidence>
<dbReference type="Pfam" id="PF08240">
    <property type="entry name" value="ADH_N"/>
    <property type="match status" value="1"/>
</dbReference>
<reference evidence="2 3" key="1">
    <citation type="submission" date="2019-10" db="EMBL/GenBank/DDBJ databases">
        <title>Genome sequencing of Lactobacillus fructivorans.</title>
        <authorList>
            <person name="Kim K."/>
        </authorList>
    </citation>
    <scope>NUCLEOTIDE SEQUENCE [LARGE SCALE GENOMIC DNA]</scope>
    <source>
        <strain evidence="2 3">LF543</strain>
    </source>
</reference>
<dbReference type="InterPro" id="IPR013154">
    <property type="entry name" value="ADH-like_N"/>
</dbReference>
<dbReference type="SUPFAM" id="SSF51735">
    <property type="entry name" value="NAD(P)-binding Rossmann-fold domains"/>
    <property type="match status" value="1"/>
</dbReference>
<dbReference type="Gene3D" id="3.40.50.720">
    <property type="entry name" value="NAD(P)-binding Rossmann-like Domain"/>
    <property type="match status" value="1"/>
</dbReference>
<gene>
    <name evidence="2" type="ORF">LF543_06685</name>
</gene>
<evidence type="ECO:0000259" key="1">
    <source>
        <dbReference type="SMART" id="SM00829"/>
    </source>
</evidence>
<feature type="domain" description="Enoyl reductase (ER)" evidence="1">
    <location>
        <begin position="5"/>
        <end position="328"/>
    </location>
</feature>
<proteinExistence type="predicted"/>
<sequence length="331" mass="36543">MLALRLIKYRHPFVKDTIPVPQINDNEVLVSIRASSLNPIDYTIQSGKVKIIMPYKLPITVGNDFSGTVVRVGKKVTKFKLDDQVYGRPDDFQSGTLTEFIAINENDIAKTPRNLSLTDASAVPLTGLTSYQALIEIGKLKKGQKVFIQAGSGGVGTMAIQIAKAVGAYVATTTSKKNFDLVRSLGADQVIDYHTTDFSEVLKNYDLAFDTQGGKTLSKTFKILKPGGKLVTVNGIPTFKFGAQHHLGLLKSILFGIASSPLKLLAKKYHVEYTFFIMHPSGRQLDLLTNMIENHELKPIVDRVFPFSEVFEGFKLLESHHATGKVIIEMK</sequence>
<dbReference type="Proteomes" id="UP000327194">
    <property type="component" value="Chromosome"/>
</dbReference>
<dbReference type="InterPro" id="IPR036291">
    <property type="entry name" value="NAD(P)-bd_dom_sf"/>
</dbReference>
<accession>A0AAE6P2T8</accession>
<dbReference type="InterPro" id="IPR020843">
    <property type="entry name" value="ER"/>
</dbReference>
<evidence type="ECO:0000313" key="3">
    <source>
        <dbReference type="Proteomes" id="UP000327194"/>
    </source>
</evidence>
<dbReference type="KEGG" id="lfv:LF543_06685"/>
<dbReference type="PANTHER" id="PTHR11695">
    <property type="entry name" value="ALCOHOL DEHYDROGENASE RELATED"/>
    <property type="match status" value="1"/>
</dbReference>
<dbReference type="AlphaFoldDB" id="A0AAE6P2T8"/>
<dbReference type="EMBL" id="CP045562">
    <property type="protein sequence ID" value="QFX93352.1"/>
    <property type="molecule type" value="Genomic_DNA"/>
</dbReference>
<protein>
    <submittedName>
        <fullName evidence="2">Zinc-binding dehydrogenase</fullName>
    </submittedName>
</protein>
<dbReference type="PANTHER" id="PTHR11695:SF294">
    <property type="entry name" value="RETICULON-4-INTERACTING PROTEIN 1, MITOCHONDRIAL"/>
    <property type="match status" value="1"/>
</dbReference>
<dbReference type="SUPFAM" id="SSF50129">
    <property type="entry name" value="GroES-like"/>
    <property type="match status" value="1"/>
</dbReference>
<organism evidence="2 3">
    <name type="scientific">Fructilactobacillus fructivorans</name>
    <dbReference type="NCBI Taxonomy" id="1614"/>
    <lineage>
        <taxon>Bacteria</taxon>
        <taxon>Bacillati</taxon>
        <taxon>Bacillota</taxon>
        <taxon>Bacilli</taxon>
        <taxon>Lactobacillales</taxon>
        <taxon>Lactobacillaceae</taxon>
        <taxon>Fructilactobacillus</taxon>
    </lineage>
</organism>
<dbReference type="SMART" id="SM00829">
    <property type="entry name" value="PKS_ER"/>
    <property type="match status" value="1"/>
</dbReference>
<dbReference type="CDD" id="cd05289">
    <property type="entry name" value="MDR_like_2"/>
    <property type="match status" value="1"/>
</dbReference>